<dbReference type="NCBIfam" id="NF003708">
    <property type="entry name" value="PRK05325.1-3"/>
    <property type="match status" value="1"/>
</dbReference>
<reference evidence="4" key="1">
    <citation type="submission" date="2017-01" db="EMBL/GenBank/DDBJ databases">
        <title>Genome Analysis of Deinococcus marmoris KOPRI26562.</title>
        <authorList>
            <person name="Kim J.H."/>
            <person name="Oh H.-M."/>
        </authorList>
    </citation>
    <scope>NUCLEOTIDE SEQUENCE [LARGE SCALE GENOMIC DNA]</scope>
    <source>
        <strain evidence="4">PAMC 26633</strain>
    </source>
</reference>
<accession>A0A226X4L1</accession>
<feature type="compositionally biased region" description="Gly residues" evidence="2">
    <location>
        <begin position="119"/>
        <end position="128"/>
    </location>
</feature>
<organism evidence="3 4">
    <name type="scientific">Caballeronia sordidicola</name>
    <name type="common">Burkholderia sordidicola</name>
    <dbReference type="NCBI Taxonomy" id="196367"/>
    <lineage>
        <taxon>Bacteria</taxon>
        <taxon>Pseudomonadati</taxon>
        <taxon>Pseudomonadota</taxon>
        <taxon>Betaproteobacteria</taxon>
        <taxon>Burkholderiales</taxon>
        <taxon>Burkholderiaceae</taxon>
        <taxon>Caballeronia</taxon>
    </lineage>
</organism>
<dbReference type="NCBIfam" id="NF003707">
    <property type="entry name" value="PRK05325.1-2"/>
    <property type="match status" value="1"/>
</dbReference>
<evidence type="ECO:0000313" key="3">
    <source>
        <dbReference type="EMBL" id="OXC77927.1"/>
    </source>
</evidence>
<proteinExistence type="inferred from homology"/>
<protein>
    <recommendedName>
        <fullName evidence="1">UPF0229 protein BSU04_14350</fullName>
    </recommendedName>
</protein>
<evidence type="ECO:0000256" key="1">
    <source>
        <dbReference type="HAMAP-Rule" id="MF_01232"/>
    </source>
</evidence>
<dbReference type="PANTHER" id="PTHR30510:SF2">
    <property type="entry name" value="UPF0229 PROTEIN YEAH"/>
    <property type="match status" value="1"/>
</dbReference>
<evidence type="ECO:0000256" key="2">
    <source>
        <dbReference type="SAM" id="MobiDB-lite"/>
    </source>
</evidence>
<gene>
    <name evidence="3" type="ORF">BSU04_14350</name>
</gene>
<comment type="caution">
    <text evidence="3">The sequence shown here is derived from an EMBL/GenBank/DDBJ whole genome shotgun (WGS) entry which is preliminary data.</text>
</comment>
<evidence type="ECO:0000313" key="4">
    <source>
        <dbReference type="Proteomes" id="UP000214720"/>
    </source>
</evidence>
<comment type="similarity">
    <text evidence="1">Belongs to the UPF0229 family.</text>
</comment>
<dbReference type="EMBL" id="MTHB01000088">
    <property type="protein sequence ID" value="OXC77927.1"/>
    <property type="molecule type" value="Genomic_DNA"/>
</dbReference>
<dbReference type="Proteomes" id="UP000214720">
    <property type="component" value="Unassembled WGS sequence"/>
</dbReference>
<feature type="region of interest" description="Disordered" evidence="2">
    <location>
        <begin position="113"/>
        <end position="135"/>
    </location>
</feature>
<dbReference type="PANTHER" id="PTHR30510">
    <property type="entry name" value="UPF0229 PROTEIN YEAH"/>
    <property type="match status" value="1"/>
</dbReference>
<dbReference type="eggNOG" id="COG2718">
    <property type="taxonomic scope" value="Bacteria"/>
</dbReference>
<sequence>MLYGRRRSARFKAMSASLPRQLRGRLDVLHQIIDRRLAGKNKSIANRERFLRRVKNYIRRAVSDAVRDRSIKDIQSTQSITIPKKDIAEPSFRHGPGGKRELVHPGNAEYIRGDKIARPGGGGGGGGKTASNEGEGQDDFVFELSREEFMQYFFDDLELPRLVKTQLAAVPTWKNVRAGFSAEGTPNNIDVVRSLRSALGRRIALGSPLSRQLHELERQLEVLLDEKGDPEEIARLEADIVIMKGRITRIPFIDPFDLRYVNRTRQPTPSSKAVMFCLMDVSGSMDEQRKDLSKRFFILLYLFLNRNYEKIEVVFIRHHTRAEEVDEETFFHSTESGGTVVSSALELMKKIMDERYSPTEWNIYGAQASDGDNWTDDSPKCRKLLAEDILQKVRYFAYIQVAPEEQNLWVEYAHLAQSAPELAMKKVESAADIYPVFRELFEKQQAAA</sequence>
<name>A0A226X4L1_CABSO</name>
<dbReference type="InterPro" id="IPR006698">
    <property type="entry name" value="UPF0229"/>
</dbReference>
<dbReference type="AlphaFoldDB" id="A0A226X4L1"/>
<dbReference type="HAMAP" id="MF_01232">
    <property type="entry name" value="UPF0229"/>
    <property type="match status" value="1"/>
</dbReference>
<dbReference type="Pfam" id="PF04285">
    <property type="entry name" value="DUF444"/>
    <property type="match status" value="1"/>
</dbReference>